<dbReference type="SUPFAM" id="SSF53474">
    <property type="entry name" value="alpha/beta-Hydrolases"/>
    <property type="match status" value="2"/>
</dbReference>
<dbReference type="OrthoDB" id="249225at2"/>
<name>A0A545TBJ9_9GAMM</name>
<dbReference type="PANTHER" id="PTHR42886:SF29">
    <property type="entry name" value="PUMMELIG, ISOFORM A"/>
    <property type="match status" value="1"/>
</dbReference>
<dbReference type="RefSeq" id="WP_142941218.1">
    <property type="nucleotide sequence ID" value="NZ_VIKR01000002.1"/>
</dbReference>
<dbReference type="EMBL" id="VIKR01000002">
    <property type="protein sequence ID" value="TQV74603.1"/>
    <property type="molecule type" value="Genomic_DNA"/>
</dbReference>
<organism evidence="3 4">
    <name type="scientific">Aliikangiella marina</name>
    <dbReference type="NCBI Taxonomy" id="1712262"/>
    <lineage>
        <taxon>Bacteria</taxon>
        <taxon>Pseudomonadati</taxon>
        <taxon>Pseudomonadota</taxon>
        <taxon>Gammaproteobacteria</taxon>
        <taxon>Oceanospirillales</taxon>
        <taxon>Pleioneaceae</taxon>
        <taxon>Aliikangiella</taxon>
    </lineage>
</organism>
<protein>
    <recommendedName>
        <fullName evidence="2">Serine aminopeptidase S33 domain-containing protein</fullName>
    </recommendedName>
</protein>
<accession>A0A545TBJ9</accession>
<keyword evidence="4" id="KW-1185">Reference proteome</keyword>
<feature type="compositionally biased region" description="Polar residues" evidence="1">
    <location>
        <begin position="1"/>
        <end position="15"/>
    </location>
</feature>
<feature type="domain" description="Serine aminopeptidase S33" evidence="2">
    <location>
        <begin position="393"/>
        <end position="495"/>
    </location>
</feature>
<reference evidence="3 4" key="1">
    <citation type="submission" date="2019-06" db="EMBL/GenBank/DDBJ databases">
        <title>Draft genome of Aliikangiella marina GYP-15.</title>
        <authorList>
            <person name="Wang G."/>
        </authorList>
    </citation>
    <scope>NUCLEOTIDE SEQUENCE [LARGE SCALE GENOMIC DNA]</scope>
    <source>
        <strain evidence="3 4">GYP-15</strain>
    </source>
</reference>
<evidence type="ECO:0000313" key="3">
    <source>
        <dbReference type="EMBL" id="TQV74603.1"/>
    </source>
</evidence>
<evidence type="ECO:0000259" key="2">
    <source>
        <dbReference type="Pfam" id="PF12146"/>
    </source>
</evidence>
<dbReference type="PANTHER" id="PTHR42886">
    <property type="entry name" value="RE40534P-RELATED"/>
    <property type="match status" value="1"/>
</dbReference>
<evidence type="ECO:0000256" key="1">
    <source>
        <dbReference type="SAM" id="MobiDB-lite"/>
    </source>
</evidence>
<gene>
    <name evidence="3" type="ORF">FLL45_06465</name>
</gene>
<proteinExistence type="predicted"/>
<sequence>MTSDVQTSIRNQSGEAISREPESSSKKVEQNSFAEDTRQFAEKRFKKIKRLPFYFGENERAMLGWLHFDERVKQSDTCVLICPPLGLEYMNTYRSLRYLADYFALAGIPALRFDYYGTGDSSGFNIEGNRLVDWTEAIIQSKDKVKSLTGAKKVAVFGLGIGGTIAASAPFNEIIDYLILWGTPDRGKRFVREIKALQMTSAIDSSDLESGRIEAGGMIYWPETIDAFGQINLQQSKPHADRVLLLERDDVPVMKKLASSWASMEDKLEVKVLDGFSDMLQNAHLSLVPHSALQEIASWLKAKSNLKVELTSHQIEAMVRDQVSKQVFSIPNNAPSNIDASPVTTTISERFFRFGKNDKGFGIVASPEETSSDLPKIVLLNSGATHRVAPGRLYVLLSRQLAKCGFDVFRVDLPGLGDSQINDRDLERIEYPDEPSEKIESIIKAIEKQYPGSQFIVMGLCSGAYHSFKYGMETTRSNILESVLINPLVFYWDKRASVDSFARNFSDWNDFKLALTNIRSWKRFLKFEINIFAKIKIVLIRMCVKLESLMRRMIGQASEASDCGNTGDLNKDLNAFINKGIKLSFFFSREDPGYDLLTTSANITAPKLIKAKKIDVSFVEKADHTFSKFKPKHKVIELIVKHLVERYNRK</sequence>
<evidence type="ECO:0000313" key="4">
    <source>
        <dbReference type="Proteomes" id="UP000317839"/>
    </source>
</evidence>
<dbReference type="InterPro" id="IPR022742">
    <property type="entry name" value="Hydrolase_4"/>
</dbReference>
<feature type="compositionally biased region" description="Basic and acidic residues" evidence="1">
    <location>
        <begin position="17"/>
        <end position="34"/>
    </location>
</feature>
<dbReference type="InterPro" id="IPR029058">
    <property type="entry name" value="AB_hydrolase_fold"/>
</dbReference>
<comment type="caution">
    <text evidence="3">The sequence shown here is derived from an EMBL/GenBank/DDBJ whole genome shotgun (WGS) entry which is preliminary data.</text>
</comment>
<dbReference type="Gene3D" id="3.40.50.1820">
    <property type="entry name" value="alpha/beta hydrolase"/>
    <property type="match status" value="2"/>
</dbReference>
<dbReference type="Pfam" id="PF12146">
    <property type="entry name" value="Hydrolase_4"/>
    <property type="match status" value="1"/>
</dbReference>
<dbReference type="Proteomes" id="UP000317839">
    <property type="component" value="Unassembled WGS sequence"/>
</dbReference>
<dbReference type="AlphaFoldDB" id="A0A545TBJ9"/>
<feature type="region of interest" description="Disordered" evidence="1">
    <location>
        <begin position="1"/>
        <end position="34"/>
    </location>
</feature>